<dbReference type="Proteomes" id="UP000001880">
    <property type="component" value="Chromosome"/>
</dbReference>
<dbReference type="RefSeq" id="WP_012825573.1">
    <property type="nucleotide sequence ID" value="NC_013440.1"/>
</dbReference>
<dbReference type="STRING" id="502025.Hoch_0305"/>
<reference evidence="1 2" key="1">
    <citation type="journal article" date="2010" name="Stand. Genomic Sci.">
        <title>Complete genome sequence of Haliangium ochraceum type strain (SMP-2).</title>
        <authorList>
            <consortium name="US DOE Joint Genome Institute (JGI-PGF)"/>
            <person name="Ivanova N."/>
            <person name="Daum C."/>
            <person name="Lang E."/>
            <person name="Abt B."/>
            <person name="Kopitz M."/>
            <person name="Saunders E."/>
            <person name="Lapidus A."/>
            <person name="Lucas S."/>
            <person name="Glavina Del Rio T."/>
            <person name="Nolan M."/>
            <person name="Tice H."/>
            <person name="Copeland A."/>
            <person name="Cheng J.F."/>
            <person name="Chen F."/>
            <person name="Bruce D."/>
            <person name="Goodwin L."/>
            <person name="Pitluck S."/>
            <person name="Mavromatis K."/>
            <person name="Pati A."/>
            <person name="Mikhailova N."/>
            <person name="Chen A."/>
            <person name="Palaniappan K."/>
            <person name="Land M."/>
            <person name="Hauser L."/>
            <person name="Chang Y.J."/>
            <person name="Jeffries C.D."/>
            <person name="Detter J.C."/>
            <person name="Brettin T."/>
            <person name="Rohde M."/>
            <person name="Goker M."/>
            <person name="Bristow J."/>
            <person name="Markowitz V."/>
            <person name="Eisen J.A."/>
            <person name="Hugenholtz P."/>
            <person name="Kyrpides N.C."/>
            <person name="Klenk H.P."/>
        </authorList>
    </citation>
    <scope>NUCLEOTIDE SEQUENCE [LARGE SCALE GENOMIC DNA]</scope>
    <source>
        <strain evidence="2">DSM 14365 / CIP 107738 / JCM 11303 / AJ 13395 / SMP-2</strain>
    </source>
</reference>
<sequence length="412" mass="47032">MSSLPNPHHDFRTSCESPVSFVATPKRGTRSFVLPEEIGKRVIVDVIHDGDVIPGEFLVDSEGESIAREAFHDDYVLERDWGASLLAEELTTLLGLSGFWKVEIARVVMDFGRFPGITPKDADHLSRHAINYPFSALLGFAQKRRILEHYYDAISKKYNEFVPPAQVKIALHTYDVYNRSGTRRPPASILTRCVGYQVSSEMPFGVFDPLYPDILGEFTSDRILRDRLSLTMESSGIHTEHNYPYLLPDGSVEVRSQVWSFFHTAKKAFQAAYPETKSDGAFAMVWRMLLDTNLRSSQSEMLRSYLHAFRRVPVGREEEFAVARRAYERIKAFVYRDGKQFVESYRHMPGRPSALGIEVRKDLLFELDGKGHPVAPKTREVRKIARILARALHIYFTEDCPKARTSEFFGIS</sequence>
<proteinExistence type="predicted"/>
<organism evidence="1 2">
    <name type="scientific">Haliangium ochraceum (strain DSM 14365 / JCM 11303 / SMP-2)</name>
    <dbReference type="NCBI Taxonomy" id="502025"/>
    <lineage>
        <taxon>Bacteria</taxon>
        <taxon>Pseudomonadati</taxon>
        <taxon>Myxococcota</taxon>
        <taxon>Polyangia</taxon>
        <taxon>Haliangiales</taxon>
        <taxon>Kofleriaceae</taxon>
        <taxon>Haliangium</taxon>
    </lineage>
</organism>
<evidence type="ECO:0000313" key="1">
    <source>
        <dbReference type="EMBL" id="ACY12946.1"/>
    </source>
</evidence>
<protein>
    <submittedName>
        <fullName evidence="1">Uncharacterized protein</fullName>
    </submittedName>
</protein>
<dbReference type="KEGG" id="hoh:Hoch_0305"/>
<gene>
    <name evidence="1" type="ordered locus">Hoch_0305</name>
</gene>
<dbReference type="AlphaFoldDB" id="D0LIR7"/>
<dbReference type="HOGENOM" id="CLU_666935_0_0_7"/>
<dbReference type="OrthoDB" id="9833429at2"/>
<accession>D0LIR7</accession>
<dbReference type="EMBL" id="CP001804">
    <property type="protein sequence ID" value="ACY12946.1"/>
    <property type="molecule type" value="Genomic_DNA"/>
</dbReference>
<name>D0LIR7_HALO1</name>
<dbReference type="Gene3D" id="3.40.630.40">
    <property type="entry name" value="Zn-dependent exopeptidases"/>
    <property type="match status" value="1"/>
</dbReference>
<keyword evidence="2" id="KW-1185">Reference proteome</keyword>
<evidence type="ECO:0000313" key="2">
    <source>
        <dbReference type="Proteomes" id="UP000001880"/>
    </source>
</evidence>